<evidence type="ECO:0000256" key="3">
    <source>
        <dbReference type="SAM" id="SignalP"/>
    </source>
</evidence>
<evidence type="ECO:0000313" key="5">
    <source>
        <dbReference type="EnsemblMetazoa" id="Aqu2.1.27077_001"/>
    </source>
</evidence>
<dbReference type="SUPFAM" id="SSF49854">
    <property type="entry name" value="Spermadhesin, CUB domain"/>
    <property type="match status" value="1"/>
</dbReference>
<organism evidence="5">
    <name type="scientific">Amphimedon queenslandica</name>
    <name type="common">Sponge</name>
    <dbReference type="NCBI Taxonomy" id="400682"/>
    <lineage>
        <taxon>Eukaryota</taxon>
        <taxon>Metazoa</taxon>
        <taxon>Porifera</taxon>
        <taxon>Demospongiae</taxon>
        <taxon>Heteroscleromorpha</taxon>
        <taxon>Haplosclerida</taxon>
        <taxon>Niphatidae</taxon>
        <taxon>Amphimedon</taxon>
    </lineage>
</organism>
<dbReference type="InterPro" id="IPR007527">
    <property type="entry name" value="Znf_SWIM"/>
</dbReference>
<evidence type="ECO:0000259" key="4">
    <source>
        <dbReference type="PROSITE" id="PS50966"/>
    </source>
</evidence>
<feature type="region of interest" description="Disordered" evidence="2">
    <location>
        <begin position="705"/>
        <end position="728"/>
    </location>
</feature>
<proteinExistence type="predicted"/>
<dbReference type="InterPro" id="IPR035914">
    <property type="entry name" value="Sperma_CUB_dom_sf"/>
</dbReference>
<keyword evidence="3" id="KW-0732">Signal</keyword>
<keyword evidence="1" id="KW-0479">Metal-binding</keyword>
<feature type="chain" id="PRO_5012824140" description="SWIM-type domain-containing protein" evidence="3">
    <location>
        <begin position="21"/>
        <end position="766"/>
    </location>
</feature>
<name>A0A1X7UH28_AMPQE</name>
<dbReference type="PROSITE" id="PS50966">
    <property type="entry name" value="ZF_SWIM"/>
    <property type="match status" value="1"/>
</dbReference>
<keyword evidence="1" id="KW-0863">Zinc-finger</keyword>
<feature type="domain" description="SWIM-type" evidence="4">
    <location>
        <begin position="8"/>
        <end position="48"/>
    </location>
</feature>
<dbReference type="GO" id="GO:0008270">
    <property type="term" value="F:zinc ion binding"/>
    <property type="evidence" value="ECO:0007669"/>
    <property type="project" value="UniProtKB-KW"/>
</dbReference>
<dbReference type="InParanoid" id="A0A1X7UH28"/>
<dbReference type="AlphaFoldDB" id="A0A1X7UH28"/>
<dbReference type="Gene3D" id="2.60.120.290">
    <property type="entry name" value="Spermadhesin, CUB domain"/>
    <property type="match status" value="1"/>
</dbReference>
<dbReference type="EnsemblMetazoa" id="Aqu2.1.27077_001">
    <property type="protein sequence ID" value="Aqu2.1.27077_001"/>
    <property type="gene ID" value="Aqu2.1.27077"/>
</dbReference>
<protein>
    <recommendedName>
        <fullName evidence="4">SWIM-type domain-containing protein</fullName>
    </recommendedName>
</protein>
<feature type="signal peptide" evidence="3">
    <location>
        <begin position="1"/>
        <end position="20"/>
    </location>
</feature>
<evidence type="ECO:0000256" key="1">
    <source>
        <dbReference type="PROSITE-ProRule" id="PRU00325"/>
    </source>
</evidence>
<reference evidence="5" key="1">
    <citation type="submission" date="2017-05" db="UniProtKB">
        <authorList>
            <consortium name="EnsemblMetazoa"/>
        </authorList>
    </citation>
    <scope>IDENTIFICATION</scope>
</reference>
<evidence type="ECO:0000256" key="2">
    <source>
        <dbReference type="SAM" id="MobiDB-lite"/>
    </source>
</evidence>
<accession>A0A1X7UH28</accession>
<keyword evidence="1" id="KW-0862">Zinc</keyword>
<sequence>MILALAILIVGLLLPDVTRSCSCNNRQPFDLSSRLPCAHMNSVISGIRGKSVSQCQPVTVTTLLPGIQTCSLPSAYNPQNDQSLLHSQGNGYRFHRIFQPGYHLDECYDGNVFCAYNVQCSSNEVLYYHFSAHDIENPTSTGQCLDSISINRQSFPNQPQSSCGRVGINGASYSTYNVVQDGYDIGSLDATFRSNSKCSGTGYYLWVNCVRNDNRGRCPKVTTSGVAYKRTIRVPLRSTLIYSNRKLILTGCFGKKLLAKNIFLLKVVYDGSHQVFTFRSSYKARKFQGEGLLNVHYYCRIRGYKKYCVAKYKFIGVPFRLRLTRSEQLNVTRLLRAIVYRFNGKGDYSIPNMNQTEVVRPSKRGLNDDIAPSDIDTKGYYRYSRPRSIDINLKALAFELSRSSKAIARSVGSVGQCHLGDVNSNYNPSLDQSILFSQGSGYQMYRIFQPKYYLNECYDNNLFCAYNVQCSSDQYLYYHFSEHDIENPTSGTCLDYINIRRHGSPNQNLKTCGRVTQSGYDIDSLQVNFRSNGGCSATGYLLWVCCTDNNSTSSDVGKRQTTSENVITVPFKGTLEYNRNTLTVRDRNKKTLRSVSNVLSLRVRYEGSKNESTYTTSAPVTLNGEGQLNVEYSCRVVGYRRQCSTSAYYSYTGVPHKLRLTLTEQNGVHMLLSGCVRKFQGKGDYSYIYNGKRITGPLPAISTPKQISRSDEQTHVSKKVTRSPKPTDEPVPVELTYIALKALAYEYSRSENAILRSIGLFYLQKP</sequence>